<dbReference type="OrthoDB" id="9826731at2"/>
<evidence type="ECO:0008006" key="4">
    <source>
        <dbReference type="Google" id="ProtNLM"/>
    </source>
</evidence>
<dbReference type="SUPFAM" id="SSF54427">
    <property type="entry name" value="NTF2-like"/>
    <property type="match status" value="1"/>
</dbReference>
<evidence type="ECO:0000313" key="3">
    <source>
        <dbReference type="Proteomes" id="UP000193061"/>
    </source>
</evidence>
<reference evidence="2 3" key="1">
    <citation type="submission" date="2017-03" db="EMBL/GenBank/DDBJ databases">
        <authorList>
            <person name="Afonso C.L."/>
            <person name="Miller P.J."/>
            <person name="Scott M.A."/>
            <person name="Spackman E."/>
            <person name="Goraichik I."/>
            <person name="Dimitrov K.M."/>
            <person name="Suarez D.L."/>
            <person name="Swayne D.E."/>
        </authorList>
    </citation>
    <scope>NUCLEOTIDE SEQUENCE [LARGE SCALE GENOMIC DNA]</scope>
    <source>
        <strain evidence="2 3">CECT 7450</strain>
    </source>
</reference>
<proteinExistence type="predicted"/>
<dbReference type="EMBL" id="FWFX01000009">
    <property type="protein sequence ID" value="SLN55044.1"/>
    <property type="molecule type" value="Genomic_DNA"/>
</dbReference>
<organism evidence="2 3">
    <name type="scientific">Roseovarius albus</name>
    <dbReference type="NCBI Taxonomy" id="1247867"/>
    <lineage>
        <taxon>Bacteria</taxon>
        <taxon>Pseudomonadati</taxon>
        <taxon>Pseudomonadota</taxon>
        <taxon>Alphaproteobacteria</taxon>
        <taxon>Rhodobacterales</taxon>
        <taxon>Roseobacteraceae</taxon>
        <taxon>Roseovarius</taxon>
    </lineage>
</organism>
<sequence>MTYLPSKVPALVFAALTAASPAMADQISDAEALVNSYYTAAAQDDWNTLYALFSEDSTIKISMQFGGWIPDEHFTFKSADLMNADNSGLEELEKFTQSNLSHRIVKTEEVGDTIKVYAVQTSTYAYEDHTGDLTENDTFVIANAVGQPLVQTYQNIQNYE</sequence>
<dbReference type="RefSeq" id="WP_085806458.1">
    <property type="nucleotide sequence ID" value="NZ_FWFX01000009.1"/>
</dbReference>
<dbReference type="Proteomes" id="UP000193061">
    <property type="component" value="Unassembled WGS sequence"/>
</dbReference>
<gene>
    <name evidence="2" type="ORF">ROA7450_02834</name>
</gene>
<evidence type="ECO:0000256" key="1">
    <source>
        <dbReference type="SAM" id="SignalP"/>
    </source>
</evidence>
<dbReference type="InterPro" id="IPR032710">
    <property type="entry name" value="NTF2-like_dom_sf"/>
</dbReference>
<feature type="chain" id="PRO_5012982158" description="SnoaL-like domain-containing protein" evidence="1">
    <location>
        <begin position="25"/>
        <end position="160"/>
    </location>
</feature>
<keyword evidence="3" id="KW-1185">Reference proteome</keyword>
<feature type="signal peptide" evidence="1">
    <location>
        <begin position="1"/>
        <end position="24"/>
    </location>
</feature>
<accession>A0A1X6ZLH1</accession>
<evidence type="ECO:0000313" key="2">
    <source>
        <dbReference type="EMBL" id="SLN55044.1"/>
    </source>
</evidence>
<dbReference type="AlphaFoldDB" id="A0A1X6ZLH1"/>
<protein>
    <recommendedName>
        <fullName evidence="4">SnoaL-like domain-containing protein</fullName>
    </recommendedName>
</protein>
<keyword evidence="1" id="KW-0732">Signal</keyword>
<name>A0A1X6ZLH1_9RHOB</name>